<dbReference type="PANTHER" id="PTHR47723">
    <property type="entry name" value="OS05G0353850 PROTEIN"/>
    <property type="match status" value="1"/>
</dbReference>
<comment type="caution">
    <text evidence="2">The sequence shown here is derived from an EMBL/GenBank/DDBJ whole genome shotgun (WGS) entry which is preliminary data.</text>
</comment>
<sequence>MDELQNKYNGWTKIFTDGSMNGDGLGAAFYTNHGQTTGLFKIENNVSIMTVELFAIAEALAHAIEASYNKIVILTDSKSSLLHLARCTSGFRGIPIAYTVLRHIYSLHQKGKKCKLQWIPSHTELSGNEEADRLAKLAVLNGIE</sequence>
<evidence type="ECO:0000259" key="1">
    <source>
        <dbReference type="PROSITE" id="PS50879"/>
    </source>
</evidence>
<protein>
    <recommendedName>
        <fullName evidence="1">RNase H type-1 domain-containing protein</fullName>
    </recommendedName>
</protein>
<dbReference type="Gene3D" id="3.30.420.10">
    <property type="entry name" value="Ribonuclease H-like superfamily/Ribonuclease H"/>
    <property type="match status" value="1"/>
</dbReference>
<dbReference type="InParanoid" id="A0A6L2PCN5"/>
<organism evidence="2 3">
    <name type="scientific">Coptotermes formosanus</name>
    <name type="common">Formosan subterranean termite</name>
    <dbReference type="NCBI Taxonomy" id="36987"/>
    <lineage>
        <taxon>Eukaryota</taxon>
        <taxon>Metazoa</taxon>
        <taxon>Ecdysozoa</taxon>
        <taxon>Arthropoda</taxon>
        <taxon>Hexapoda</taxon>
        <taxon>Insecta</taxon>
        <taxon>Pterygota</taxon>
        <taxon>Neoptera</taxon>
        <taxon>Polyneoptera</taxon>
        <taxon>Dictyoptera</taxon>
        <taxon>Blattodea</taxon>
        <taxon>Blattoidea</taxon>
        <taxon>Termitoidae</taxon>
        <taxon>Rhinotermitidae</taxon>
        <taxon>Coptotermes</taxon>
    </lineage>
</organism>
<dbReference type="EMBL" id="BLKM01007246">
    <property type="protein sequence ID" value="GFG30136.1"/>
    <property type="molecule type" value="Genomic_DNA"/>
</dbReference>
<dbReference type="AlphaFoldDB" id="A0A6L2PCN5"/>
<proteinExistence type="predicted"/>
<keyword evidence="3" id="KW-1185">Reference proteome</keyword>
<dbReference type="InterPro" id="IPR002156">
    <property type="entry name" value="RNaseH_domain"/>
</dbReference>
<gene>
    <name evidence="2" type="ORF">Cfor_01117</name>
</gene>
<feature type="non-terminal residue" evidence="2">
    <location>
        <position position="144"/>
    </location>
</feature>
<dbReference type="Pfam" id="PF00075">
    <property type="entry name" value="RNase_H"/>
    <property type="match status" value="1"/>
</dbReference>
<dbReference type="InterPro" id="IPR012337">
    <property type="entry name" value="RNaseH-like_sf"/>
</dbReference>
<dbReference type="PANTHER" id="PTHR47723:SF19">
    <property type="entry name" value="POLYNUCLEOTIDYL TRANSFERASE, RIBONUCLEASE H-LIKE SUPERFAMILY PROTEIN"/>
    <property type="match status" value="1"/>
</dbReference>
<dbReference type="InterPro" id="IPR053151">
    <property type="entry name" value="RNase_H-like"/>
</dbReference>
<dbReference type="GO" id="GO:0004523">
    <property type="term" value="F:RNA-DNA hybrid ribonuclease activity"/>
    <property type="evidence" value="ECO:0007669"/>
    <property type="project" value="InterPro"/>
</dbReference>
<accession>A0A6L2PCN5</accession>
<dbReference type="GO" id="GO:0003676">
    <property type="term" value="F:nucleic acid binding"/>
    <property type="evidence" value="ECO:0007669"/>
    <property type="project" value="InterPro"/>
</dbReference>
<dbReference type="SUPFAM" id="SSF53098">
    <property type="entry name" value="Ribonuclease H-like"/>
    <property type="match status" value="1"/>
</dbReference>
<feature type="domain" description="RNase H type-1" evidence="1">
    <location>
        <begin position="8"/>
        <end position="140"/>
    </location>
</feature>
<dbReference type="InterPro" id="IPR036397">
    <property type="entry name" value="RNaseH_sf"/>
</dbReference>
<reference evidence="3" key="1">
    <citation type="submission" date="2020-01" db="EMBL/GenBank/DDBJ databases">
        <title>Draft genome sequence of the Termite Coptotermes fromosanus.</title>
        <authorList>
            <person name="Itakura S."/>
            <person name="Yosikawa Y."/>
            <person name="Umezawa K."/>
        </authorList>
    </citation>
    <scope>NUCLEOTIDE SEQUENCE [LARGE SCALE GENOMIC DNA]</scope>
</reference>
<dbReference type="OrthoDB" id="421040at2759"/>
<dbReference type="CDD" id="cd09276">
    <property type="entry name" value="Rnase_HI_RT_non_LTR"/>
    <property type="match status" value="1"/>
</dbReference>
<dbReference type="Proteomes" id="UP000502823">
    <property type="component" value="Unassembled WGS sequence"/>
</dbReference>
<name>A0A6L2PCN5_COPFO</name>
<dbReference type="PROSITE" id="PS50879">
    <property type="entry name" value="RNASE_H_1"/>
    <property type="match status" value="1"/>
</dbReference>
<evidence type="ECO:0000313" key="2">
    <source>
        <dbReference type="EMBL" id="GFG30136.1"/>
    </source>
</evidence>
<evidence type="ECO:0000313" key="3">
    <source>
        <dbReference type="Proteomes" id="UP000502823"/>
    </source>
</evidence>